<name>B8MU29_TALSN</name>
<dbReference type="PhylomeDB" id="B8MU29"/>
<dbReference type="Gene3D" id="3.30.420.10">
    <property type="entry name" value="Ribonuclease H-like superfamily/Ribonuclease H"/>
    <property type="match status" value="1"/>
</dbReference>
<dbReference type="GO" id="GO:0004523">
    <property type="term" value="F:RNA-DNA hybrid ribonuclease activity"/>
    <property type="evidence" value="ECO:0007669"/>
    <property type="project" value="InterPro"/>
</dbReference>
<reference evidence="3" key="1">
    <citation type="journal article" date="2015" name="Genome Announc.">
        <title>Genome sequence of the AIDS-associated pathogen Penicillium marneffei (ATCC18224) and its near taxonomic relative Talaromyces stipitatus (ATCC10500).</title>
        <authorList>
            <person name="Nierman W.C."/>
            <person name="Fedorova-Abrams N.D."/>
            <person name="Andrianopoulos A."/>
        </authorList>
    </citation>
    <scope>NUCLEOTIDE SEQUENCE [LARGE SCALE GENOMIC DNA]</scope>
    <source>
        <strain evidence="3">ATCC 10500 / CBS 375.48 / QM 6759 / NRRL 1006</strain>
    </source>
</reference>
<dbReference type="GeneID" id="8105366"/>
<gene>
    <name evidence="2" type="ORF">TSTA_006810</name>
</gene>
<dbReference type="VEuPathDB" id="FungiDB:TSTA_006810"/>
<dbReference type="CDD" id="cd09276">
    <property type="entry name" value="Rnase_HI_RT_non_LTR"/>
    <property type="match status" value="1"/>
</dbReference>
<dbReference type="PANTHER" id="PTHR33481">
    <property type="entry name" value="REVERSE TRANSCRIPTASE"/>
    <property type="match status" value="1"/>
</dbReference>
<feature type="domain" description="RNase H type-1" evidence="1">
    <location>
        <begin position="288"/>
        <end position="434"/>
    </location>
</feature>
<evidence type="ECO:0000313" key="3">
    <source>
        <dbReference type="Proteomes" id="UP000001745"/>
    </source>
</evidence>
<proteinExistence type="predicted"/>
<evidence type="ECO:0000313" key="2">
    <source>
        <dbReference type="EMBL" id="EED12662.1"/>
    </source>
</evidence>
<accession>B8MU29</accession>
<dbReference type="InParanoid" id="B8MU29"/>
<dbReference type="RefSeq" id="XP_002488316.1">
    <property type="nucleotide sequence ID" value="XM_002488271.1"/>
</dbReference>
<keyword evidence="3" id="KW-1185">Reference proteome</keyword>
<sequence length="590" mass="65007">MTASLLTLDVKGAFDAVLPGRLIRRLRNPRNRFGYADDAANLAISTSLATNCEALSDSLQEALNWGAAEGITFAPDKYELLYFSRHKADQEPTCTPLVKAGSITISENTKRLYLRWLGILFDKKLTFKWHVGETASKALTVANALRSLGNTVRGVKPHLLQQAVSACVLHKAYYGAETWWPGRTRPGPSQTSNRVGEHLEKLTKIEWPFLQLSAYGVLIPITHFEDAQNRSLVMADKPAVLPAINPLQYAPWHPRESRENAQARIGAPMGRTKEQAAADFADFQRTIPSSDIVIFSDGSRLVDGCAGGGYIGLQAHHQFLRSSLSYGHGKEIFDAEAEAALAGAQAAIAYPTAQFATNLWICLDNLEVATRLLSPSTGSSQEIFESFRTLAAAWPLRKRLPHTKGGSIQIRWVPGHAKIPENEAADLAAKEEAASIPPAPHKSSYASLKRYSKTQSLSAAQSQWQKVAPQSYQDLEITTSPKRPGELQLNRLDLSRIIAARTGHGDFADYHERFNHDDAHLLCRCGARKAPLHFFFCHIAKRRAPRPPGPPSEVISFLLGTAKGAQKLATWLAETHFFEDICPRQPLLST</sequence>
<dbReference type="SUPFAM" id="SSF53098">
    <property type="entry name" value="Ribonuclease H-like"/>
    <property type="match status" value="1"/>
</dbReference>
<dbReference type="InterPro" id="IPR036397">
    <property type="entry name" value="RNaseH_sf"/>
</dbReference>
<dbReference type="PROSITE" id="PS50879">
    <property type="entry name" value="RNASE_H_1"/>
    <property type="match status" value="1"/>
</dbReference>
<evidence type="ECO:0000259" key="1">
    <source>
        <dbReference type="PROSITE" id="PS50879"/>
    </source>
</evidence>
<dbReference type="STRING" id="441959.B8MU29"/>
<dbReference type="InterPro" id="IPR012337">
    <property type="entry name" value="RNaseH-like_sf"/>
</dbReference>
<dbReference type="AlphaFoldDB" id="B8MU29"/>
<protein>
    <recommendedName>
        <fullName evidence="1">RNase H type-1 domain-containing protein</fullName>
    </recommendedName>
</protein>
<dbReference type="eggNOG" id="ENOG502S0H3">
    <property type="taxonomic scope" value="Eukaryota"/>
</dbReference>
<dbReference type="Proteomes" id="UP000001745">
    <property type="component" value="Unassembled WGS sequence"/>
</dbReference>
<dbReference type="GO" id="GO:0003676">
    <property type="term" value="F:nucleic acid binding"/>
    <property type="evidence" value="ECO:0007669"/>
    <property type="project" value="InterPro"/>
</dbReference>
<dbReference type="InterPro" id="IPR002156">
    <property type="entry name" value="RNaseH_domain"/>
</dbReference>
<organism evidence="2 3">
    <name type="scientific">Talaromyces stipitatus (strain ATCC 10500 / CBS 375.48 / QM 6759 / NRRL 1006)</name>
    <name type="common">Penicillium stipitatum</name>
    <dbReference type="NCBI Taxonomy" id="441959"/>
    <lineage>
        <taxon>Eukaryota</taxon>
        <taxon>Fungi</taxon>
        <taxon>Dikarya</taxon>
        <taxon>Ascomycota</taxon>
        <taxon>Pezizomycotina</taxon>
        <taxon>Eurotiomycetes</taxon>
        <taxon>Eurotiomycetidae</taxon>
        <taxon>Eurotiales</taxon>
        <taxon>Trichocomaceae</taxon>
        <taxon>Talaromyces</taxon>
        <taxon>Talaromyces sect. Talaromyces</taxon>
    </lineage>
</organism>
<dbReference type="PANTHER" id="PTHR33481:SF1">
    <property type="entry name" value="ENDONUCLEASE_EXONUCLEASE_PHOSPHATASE DOMAIN-CONTAINING PROTEIN-RELATED"/>
    <property type="match status" value="1"/>
</dbReference>
<dbReference type="HOGENOM" id="CLU_000680_26_3_1"/>
<dbReference type="EMBL" id="EQ962660">
    <property type="protein sequence ID" value="EED12662.1"/>
    <property type="molecule type" value="Genomic_DNA"/>
</dbReference>